<accession>A0A8J2P654</accession>
<keyword evidence="3" id="KW-1185">Reference proteome</keyword>
<keyword evidence="1" id="KW-0812">Transmembrane</keyword>
<keyword evidence="1" id="KW-0472">Membrane</keyword>
<organism evidence="2 3">
    <name type="scientific">Allacma fusca</name>
    <dbReference type="NCBI Taxonomy" id="39272"/>
    <lineage>
        <taxon>Eukaryota</taxon>
        <taxon>Metazoa</taxon>
        <taxon>Ecdysozoa</taxon>
        <taxon>Arthropoda</taxon>
        <taxon>Hexapoda</taxon>
        <taxon>Collembola</taxon>
        <taxon>Symphypleona</taxon>
        <taxon>Sminthuridae</taxon>
        <taxon>Allacma</taxon>
    </lineage>
</organism>
<feature type="transmembrane region" description="Helical" evidence="1">
    <location>
        <begin position="267"/>
        <end position="288"/>
    </location>
</feature>
<gene>
    <name evidence="2" type="ORF">AFUS01_LOCUS21069</name>
</gene>
<comment type="caution">
    <text evidence="2">The sequence shown here is derived from an EMBL/GenBank/DDBJ whole genome shotgun (WGS) entry which is preliminary data.</text>
</comment>
<evidence type="ECO:0000313" key="3">
    <source>
        <dbReference type="Proteomes" id="UP000708208"/>
    </source>
</evidence>
<name>A0A8J2P654_9HEXA</name>
<dbReference type="EMBL" id="CAJVCH010233884">
    <property type="protein sequence ID" value="CAG7732559.1"/>
    <property type="molecule type" value="Genomic_DNA"/>
</dbReference>
<reference evidence="2" key="1">
    <citation type="submission" date="2021-06" db="EMBL/GenBank/DDBJ databases">
        <authorList>
            <person name="Hodson N. C."/>
            <person name="Mongue J. A."/>
            <person name="Jaron S. K."/>
        </authorList>
    </citation>
    <scope>NUCLEOTIDE SEQUENCE</scope>
</reference>
<evidence type="ECO:0000256" key="1">
    <source>
        <dbReference type="SAM" id="Phobius"/>
    </source>
</evidence>
<feature type="transmembrane region" description="Helical" evidence="1">
    <location>
        <begin position="111"/>
        <end position="133"/>
    </location>
</feature>
<evidence type="ECO:0000313" key="2">
    <source>
        <dbReference type="EMBL" id="CAG7732559.1"/>
    </source>
</evidence>
<feature type="transmembrane region" description="Helical" evidence="1">
    <location>
        <begin position="176"/>
        <end position="197"/>
    </location>
</feature>
<feature type="transmembrane region" description="Helical" evidence="1">
    <location>
        <begin position="240"/>
        <end position="258"/>
    </location>
</feature>
<keyword evidence="1" id="KW-1133">Transmembrane helix</keyword>
<protein>
    <submittedName>
        <fullName evidence="2">Uncharacterized protein</fullName>
    </submittedName>
</protein>
<dbReference type="AlphaFoldDB" id="A0A8J2P654"/>
<sequence>MKGNRNTLMNRLFGVTLSVVKLICDVAYKSKVFPFERIHNPENNEEILLKRIRKKSIGTLICSSSALILVSFAKQLECIPVICNSVDSIYKILERQGITMLHWWENVFTSIPFLGVAPYMVLVPVFFATAFILFSEDTMFLLWLLPETFRHHWVTYGILLFSELYISFLTMTSACFTMVICWSYFISILGWLSFLGVTGDQNLHQFKGTINFSKKLFVYRCISIMTVYYNELTLVLDSSMVFGISCMTTICLFVSIAGRKVLPFEMYVVFPVFSVVFFFVIIVTYTQLGQIRNLSTKLLITWEYQLASESYKSMSRKHASYQSKDDHKNRQALKGLHWVGVKLFTTNLSLTTPKIMIESIMTFFIILIEYKMH</sequence>
<dbReference type="Proteomes" id="UP000708208">
    <property type="component" value="Unassembled WGS sequence"/>
</dbReference>
<proteinExistence type="predicted"/>
<feature type="transmembrane region" description="Helical" evidence="1">
    <location>
        <begin position="153"/>
        <end position="170"/>
    </location>
</feature>